<dbReference type="PANTHER" id="PTHR23028">
    <property type="entry name" value="ACETYLTRANSFERASE"/>
    <property type="match status" value="1"/>
</dbReference>
<feature type="compositionally biased region" description="Basic and acidic residues" evidence="1">
    <location>
        <begin position="439"/>
        <end position="461"/>
    </location>
</feature>
<name>A0ABV0AXW2_9ACTN</name>
<feature type="transmembrane region" description="Helical" evidence="2">
    <location>
        <begin position="293"/>
        <end position="310"/>
    </location>
</feature>
<feature type="transmembrane region" description="Helical" evidence="2">
    <location>
        <begin position="353"/>
        <end position="370"/>
    </location>
</feature>
<feature type="transmembrane region" description="Helical" evidence="2">
    <location>
        <begin position="262"/>
        <end position="281"/>
    </location>
</feature>
<proteinExistence type="predicted"/>
<feature type="region of interest" description="Disordered" evidence="1">
    <location>
        <begin position="431"/>
        <end position="494"/>
    </location>
</feature>
<feature type="transmembrane region" description="Helical" evidence="2">
    <location>
        <begin position="240"/>
        <end position="256"/>
    </location>
</feature>
<feature type="domain" description="Acyltransferase 3" evidence="3">
    <location>
        <begin position="32"/>
        <end position="407"/>
    </location>
</feature>
<keyword evidence="4" id="KW-0012">Acyltransferase</keyword>
<evidence type="ECO:0000313" key="5">
    <source>
        <dbReference type="Proteomes" id="UP001447516"/>
    </source>
</evidence>
<gene>
    <name evidence="4" type="ORF">AAH991_30145</name>
</gene>
<keyword evidence="2" id="KW-0812">Transmembrane</keyword>
<feature type="transmembrane region" description="Helical" evidence="2">
    <location>
        <begin position="105"/>
        <end position="125"/>
    </location>
</feature>
<feature type="transmembrane region" description="Helical" evidence="2">
    <location>
        <begin position="390"/>
        <end position="411"/>
    </location>
</feature>
<reference evidence="4 5" key="1">
    <citation type="submission" date="2024-05" db="EMBL/GenBank/DDBJ databases">
        <title>Microbispora sp.ZYX-F-249.</title>
        <authorList>
            <person name="Xie H."/>
        </authorList>
    </citation>
    <scope>NUCLEOTIDE SEQUENCE [LARGE SCALE GENOMIC DNA]</scope>
    <source>
        <strain evidence="4 5">ZYX-F-249</strain>
    </source>
</reference>
<feature type="transmembrane region" description="Helical" evidence="2">
    <location>
        <begin position="159"/>
        <end position="181"/>
    </location>
</feature>
<evidence type="ECO:0000313" key="4">
    <source>
        <dbReference type="EMBL" id="MEN3539406.1"/>
    </source>
</evidence>
<dbReference type="Proteomes" id="UP001447516">
    <property type="component" value="Unassembled WGS sequence"/>
</dbReference>
<keyword evidence="2" id="KW-0472">Membrane</keyword>
<dbReference type="GO" id="GO:0016746">
    <property type="term" value="F:acyltransferase activity"/>
    <property type="evidence" value="ECO:0007669"/>
    <property type="project" value="UniProtKB-KW"/>
</dbReference>
<evidence type="ECO:0000256" key="2">
    <source>
        <dbReference type="SAM" id="Phobius"/>
    </source>
</evidence>
<feature type="transmembrane region" description="Helical" evidence="2">
    <location>
        <begin position="65"/>
        <end position="84"/>
    </location>
</feature>
<sequence length="494" mass="52878">MSVDVVEKRRSEAGQEAAPAGPRPPAPAPRQGWLDALRGMAALVVVFEHCLDALFPEVRAGVGPWFNFGQYGVLVFFLVSGYVVPVSLERRGSVGGFWINRVFRLYPLWFVAAAAGTVFAARGVYSPLPRQLGDDPGIAVLAHLTMLQDLLQVPGVVNVFWTLSYEMVFYLLVTAMFVAGVHRASTTGMLAFAVAAVTVGGLLPAGALSRGAGTAQIVVITAVVLLAAAASLVAGGRARVCGTAVAAVLALALLGANSRIGAWQSLAVVATMFAGTVLYRLDRGQLRWRTSGWALACVPVASVGAAWAFGPGWGMPGDQALAFTRGWSTAVAAAWATFLAARLLRRRPMPRALVWLGLISYSVYLLHPLAVQVLRRLTMDPGRFALAERLAMAALLLAVVLACSALTHRFVERPAQALGRRLLAAVRSRPDVPARLPGRGREPARAQQDRQQQDGDQRERGGQTGQRGDPADRARRDEARRVADRGRPRDAFAR</sequence>
<evidence type="ECO:0000256" key="1">
    <source>
        <dbReference type="SAM" id="MobiDB-lite"/>
    </source>
</evidence>
<accession>A0ABV0AXW2</accession>
<feature type="transmembrane region" description="Helical" evidence="2">
    <location>
        <begin position="214"/>
        <end position="233"/>
    </location>
</feature>
<keyword evidence="5" id="KW-1185">Reference proteome</keyword>
<dbReference type="EMBL" id="JBDJAW010000033">
    <property type="protein sequence ID" value="MEN3539406.1"/>
    <property type="molecule type" value="Genomic_DNA"/>
</dbReference>
<keyword evidence="4" id="KW-0808">Transferase</keyword>
<feature type="compositionally biased region" description="Basic and acidic residues" evidence="1">
    <location>
        <begin position="1"/>
        <end position="13"/>
    </location>
</feature>
<evidence type="ECO:0000259" key="3">
    <source>
        <dbReference type="Pfam" id="PF01757"/>
    </source>
</evidence>
<dbReference type="InterPro" id="IPR050879">
    <property type="entry name" value="Acyltransferase_3"/>
</dbReference>
<feature type="transmembrane region" description="Helical" evidence="2">
    <location>
        <begin position="322"/>
        <end position="341"/>
    </location>
</feature>
<dbReference type="EC" id="2.3.-.-" evidence="4"/>
<comment type="caution">
    <text evidence="4">The sequence shown here is derived from an EMBL/GenBank/DDBJ whole genome shotgun (WGS) entry which is preliminary data.</text>
</comment>
<organism evidence="4 5">
    <name type="scientific">Microbispora maris</name>
    <dbReference type="NCBI Taxonomy" id="3144104"/>
    <lineage>
        <taxon>Bacteria</taxon>
        <taxon>Bacillati</taxon>
        <taxon>Actinomycetota</taxon>
        <taxon>Actinomycetes</taxon>
        <taxon>Streptosporangiales</taxon>
        <taxon>Streptosporangiaceae</taxon>
        <taxon>Microbispora</taxon>
    </lineage>
</organism>
<feature type="compositionally biased region" description="Basic and acidic residues" evidence="1">
    <location>
        <begin position="469"/>
        <end position="494"/>
    </location>
</feature>
<dbReference type="Pfam" id="PF01757">
    <property type="entry name" value="Acyl_transf_3"/>
    <property type="match status" value="1"/>
</dbReference>
<keyword evidence="2" id="KW-1133">Transmembrane helix</keyword>
<feature type="transmembrane region" description="Helical" evidence="2">
    <location>
        <begin position="188"/>
        <end position="208"/>
    </location>
</feature>
<protein>
    <submittedName>
        <fullName evidence="4">Acyltransferase</fullName>
        <ecNumber evidence="4">2.3.-.-</ecNumber>
    </submittedName>
</protein>
<dbReference type="InterPro" id="IPR002656">
    <property type="entry name" value="Acyl_transf_3_dom"/>
</dbReference>
<dbReference type="PANTHER" id="PTHR23028:SF131">
    <property type="entry name" value="BLR2367 PROTEIN"/>
    <property type="match status" value="1"/>
</dbReference>
<feature type="region of interest" description="Disordered" evidence="1">
    <location>
        <begin position="1"/>
        <end position="28"/>
    </location>
</feature>